<comment type="caution">
    <text evidence="2">The sequence shown here is derived from an EMBL/GenBank/DDBJ whole genome shotgun (WGS) entry which is preliminary data.</text>
</comment>
<dbReference type="Proteomes" id="UP001628179">
    <property type="component" value="Unassembled WGS sequence"/>
</dbReference>
<organism evidence="2 3">
    <name type="scientific">Madurella fahalii</name>
    <dbReference type="NCBI Taxonomy" id="1157608"/>
    <lineage>
        <taxon>Eukaryota</taxon>
        <taxon>Fungi</taxon>
        <taxon>Dikarya</taxon>
        <taxon>Ascomycota</taxon>
        <taxon>Pezizomycotina</taxon>
        <taxon>Sordariomycetes</taxon>
        <taxon>Sordariomycetidae</taxon>
        <taxon>Sordariales</taxon>
        <taxon>Sordariales incertae sedis</taxon>
        <taxon>Madurella</taxon>
    </lineage>
</organism>
<sequence length="219" mass="24909">MARRGRRNSSSGSDRSSRGRNRDNSRNRDNRANRGNRNNNNNNNNNNDNNKRNNSNYNHNNNYNGKKWNTRRLPLAEYVIEYLINGSINPKELRDLVVVTALLLNHYWAKCQKDKSEAEMIQELWLPAGACYVLRTLGEKVMTAAIREDPDGDVAMLDVDDCVYNGPNFNFSNPNSSQGLNKPNWGAGLLNLDCLNTDDMELYLGRVVGARFKEILMGP</sequence>
<reference evidence="2 3" key="1">
    <citation type="submission" date="2024-09" db="EMBL/GenBank/DDBJ databases">
        <title>Itraconazole resistance in Madurella fahalii resulting from another homologue of gene encoding cytochrome P450 14-alpha sterol demethylase (CYP51).</title>
        <authorList>
            <person name="Yoshioka I."/>
            <person name="Fahal A.H."/>
            <person name="Kaneko S."/>
            <person name="Yaguchi T."/>
        </authorList>
    </citation>
    <scope>NUCLEOTIDE SEQUENCE [LARGE SCALE GENOMIC DNA]</scope>
    <source>
        <strain evidence="2 3">IFM 68171</strain>
    </source>
</reference>
<evidence type="ECO:0000313" key="3">
    <source>
        <dbReference type="Proteomes" id="UP001628179"/>
    </source>
</evidence>
<keyword evidence="3" id="KW-1185">Reference proteome</keyword>
<feature type="region of interest" description="Disordered" evidence="1">
    <location>
        <begin position="1"/>
        <end position="67"/>
    </location>
</feature>
<dbReference type="RefSeq" id="XP_070916101.1">
    <property type="nucleotide sequence ID" value="XM_071060000.1"/>
</dbReference>
<dbReference type="EMBL" id="BAAFSV010000002">
    <property type="protein sequence ID" value="GAB1314370.1"/>
    <property type="molecule type" value="Genomic_DNA"/>
</dbReference>
<accession>A0ABQ0G9V8</accession>
<protein>
    <submittedName>
        <fullName evidence="2">Uncharacterized protein</fullName>
    </submittedName>
</protein>
<evidence type="ECO:0000313" key="2">
    <source>
        <dbReference type="EMBL" id="GAB1314370.1"/>
    </source>
</evidence>
<evidence type="ECO:0000256" key="1">
    <source>
        <dbReference type="SAM" id="MobiDB-lite"/>
    </source>
</evidence>
<dbReference type="GeneID" id="98175323"/>
<name>A0ABQ0G9V8_9PEZI</name>
<feature type="compositionally biased region" description="Low complexity" evidence="1">
    <location>
        <begin position="33"/>
        <end position="64"/>
    </location>
</feature>
<feature type="compositionally biased region" description="Basic and acidic residues" evidence="1">
    <location>
        <begin position="15"/>
        <end position="32"/>
    </location>
</feature>
<gene>
    <name evidence="2" type="ORF">MFIFM68171_04580</name>
</gene>
<proteinExistence type="predicted"/>